<reference evidence="2 3" key="1">
    <citation type="journal article" date="2019" name="Environ. Microbiol.">
        <title>An active ?-lactamase is a part of an orchestrated cell wall stress resistance network of Bacillus subtilis and related rhizosphere species.</title>
        <authorList>
            <person name="Bucher T."/>
            <person name="Keren-Paz A."/>
            <person name="Hausser J."/>
            <person name="Olender T."/>
            <person name="Cytryn E."/>
            <person name="Kolodkin-Gal I."/>
        </authorList>
    </citation>
    <scope>NUCLEOTIDE SEQUENCE [LARGE SCALE GENOMIC DNA]</scope>
    <source>
        <strain evidence="2 3">I32</strain>
    </source>
</reference>
<accession>A0A9X9A6M6</accession>
<dbReference type="InterPro" id="IPR036837">
    <property type="entry name" value="Cation_efflux_CTD_sf"/>
</dbReference>
<sequence>GNQTYVVITIEVDARMDVGESHCITDNIEAMLRKKFGIYHAHIHVEPMKKEPIMT</sequence>
<feature type="non-terminal residue" evidence="2">
    <location>
        <position position="1"/>
    </location>
</feature>
<feature type="domain" description="Cation efflux protein cytoplasmic" evidence="1">
    <location>
        <begin position="1"/>
        <end position="47"/>
    </location>
</feature>
<comment type="caution">
    <text evidence="2">The sequence shown here is derived from an EMBL/GenBank/DDBJ whole genome shotgun (WGS) entry which is preliminary data.</text>
</comment>
<dbReference type="SUPFAM" id="SSF160240">
    <property type="entry name" value="Cation efflux protein cytoplasmic domain-like"/>
    <property type="match status" value="1"/>
</dbReference>
<dbReference type="Proteomes" id="UP000308444">
    <property type="component" value="Unassembled WGS sequence"/>
</dbReference>
<name>A0A9X9A6M6_BACCE</name>
<dbReference type="EMBL" id="SZOH01001569">
    <property type="protein sequence ID" value="TKJ00494.1"/>
    <property type="molecule type" value="Genomic_DNA"/>
</dbReference>
<proteinExistence type="predicted"/>
<dbReference type="Pfam" id="PF16916">
    <property type="entry name" value="ZT_dimer"/>
    <property type="match status" value="1"/>
</dbReference>
<evidence type="ECO:0000313" key="3">
    <source>
        <dbReference type="Proteomes" id="UP000308444"/>
    </source>
</evidence>
<evidence type="ECO:0000313" key="2">
    <source>
        <dbReference type="EMBL" id="TKJ00494.1"/>
    </source>
</evidence>
<dbReference type="AlphaFoldDB" id="A0A9X9A6M6"/>
<dbReference type="InterPro" id="IPR027470">
    <property type="entry name" value="Cation_efflux_CTD"/>
</dbReference>
<evidence type="ECO:0000259" key="1">
    <source>
        <dbReference type="Pfam" id="PF16916"/>
    </source>
</evidence>
<protein>
    <submittedName>
        <fullName evidence="2">Transporter</fullName>
    </submittedName>
</protein>
<gene>
    <name evidence="2" type="ORF">FC695_21455</name>
</gene>
<organism evidence="2 3">
    <name type="scientific">Bacillus cereus</name>
    <dbReference type="NCBI Taxonomy" id="1396"/>
    <lineage>
        <taxon>Bacteria</taxon>
        <taxon>Bacillati</taxon>
        <taxon>Bacillota</taxon>
        <taxon>Bacilli</taxon>
        <taxon>Bacillales</taxon>
        <taxon>Bacillaceae</taxon>
        <taxon>Bacillus</taxon>
        <taxon>Bacillus cereus group</taxon>
    </lineage>
</organism>
<dbReference type="Gene3D" id="3.30.70.1350">
    <property type="entry name" value="Cation efflux protein, cytoplasmic domain"/>
    <property type="match status" value="1"/>
</dbReference>